<dbReference type="GO" id="GO:0016020">
    <property type="term" value="C:membrane"/>
    <property type="evidence" value="ECO:0007669"/>
    <property type="project" value="UniProtKB-SubCell"/>
</dbReference>
<evidence type="ECO:0000256" key="3">
    <source>
        <dbReference type="ARBA" id="ARBA00022729"/>
    </source>
</evidence>
<dbReference type="Pfam" id="PF13517">
    <property type="entry name" value="FG-GAP_3"/>
    <property type="match status" value="1"/>
</dbReference>
<dbReference type="EMBL" id="BARU01009518">
    <property type="protein sequence ID" value="GAH38095.1"/>
    <property type="molecule type" value="Genomic_DNA"/>
</dbReference>
<keyword evidence="2" id="KW-0812">Transmembrane</keyword>
<reference evidence="6" key="1">
    <citation type="journal article" date="2014" name="Front. Microbiol.">
        <title>High frequency of phylogenetically diverse reductive dehalogenase-homologous genes in deep subseafloor sedimentary metagenomes.</title>
        <authorList>
            <person name="Kawai M."/>
            <person name="Futagami T."/>
            <person name="Toyoda A."/>
            <person name="Takaki Y."/>
            <person name="Nishi S."/>
            <person name="Hori S."/>
            <person name="Arai W."/>
            <person name="Tsubouchi T."/>
            <person name="Morono Y."/>
            <person name="Uchiyama I."/>
            <person name="Ito T."/>
            <person name="Fujiyama A."/>
            <person name="Inagaki F."/>
            <person name="Takami H."/>
        </authorList>
    </citation>
    <scope>NUCLEOTIDE SEQUENCE</scope>
    <source>
        <strain evidence="6">Expedition CK06-06</strain>
    </source>
</reference>
<evidence type="ECO:0000256" key="1">
    <source>
        <dbReference type="ARBA" id="ARBA00004167"/>
    </source>
</evidence>
<evidence type="ECO:0008006" key="7">
    <source>
        <dbReference type="Google" id="ProtNLM"/>
    </source>
</evidence>
<dbReference type="InterPro" id="IPR045232">
    <property type="entry name" value="FAM234"/>
</dbReference>
<comment type="caution">
    <text evidence="6">The sequence shown here is derived from an EMBL/GenBank/DDBJ whole genome shotgun (WGS) entry which is preliminary data.</text>
</comment>
<evidence type="ECO:0000256" key="5">
    <source>
        <dbReference type="ARBA" id="ARBA00023136"/>
    </source>
</evidence>
<keyword evidence="4" id="KW-1133">Transmembrane helix</keyword>
<name>X1FZY0_9ZZZZ</name>
<comment type="subcellular location">
    <subcellularLocation>
        <location evidence="1">Membrane</location>
        <topology evidence="1">Single-pass membrane protein</topology>
    </subcellularLocation>
</comment>
<gene>
    <name evidence="6" type="ORF">S03H2_18355</name>
</gene>
<dbReference type="InterPro" id="IPR028994">
    <property type="entry name" value="Integrin_alpha_N"/>
</dbReference>
<keyword evidence="5" id="KW-0472">Membrane</keyword>
<proteinExistence type="predicted"/>
<dbReference type="PANTHER" id="PTHR21419">
    <property type="match status" value="1"/>
</dbReference>
<keyword evidence="3" id="KW-0732">Signal</keyword>
<organism evidence="6">
    <name type="scientific">marine sediment metagenome</name>
    <dbReference type="NCBI Taxonomy" id="412755"/>
    <lineage>
        <taxon>unclassified sequences</taxon>
        <taxon>metagenomes</taxon>
        <taxon>ecological metagenomes</taxon>
    </lineage>
</organism>
<feature type="non-terminal residue" evidence="6">
    <location>
        <position position="332"/>
    </location>
</feature>
<dbReference type="Gene3D" id="2.130.10.10">
    <property type="entry name" value="YVTN repeat-like/Quinoprotein amine dehydrogenase"/>
    <property type="match status" value="1"/>
</dbReference>
<dbReference type="AlphaFoldDB" id="X1FZY0"/>
<evidence type="ECO:0000313" key="6">
    <source>
        <dbReference type="EMBL" id="GAH38095.1"/>
    </source>
</evidence>
<protein>
    <recommendedName>
        <fullName evidence="7">VCBS repeat-containing protein</fullName>
    </recommendedName>
</protein>
<accession>X1FZY0</accession>
<sequence length="332" mass="35613">YLIFVSYMVNDSIGGDGDGVLNPGEQGKIIVTIENVQGWDDAQFVDAVLRCNDPRISIIDSTGDYGTIVDGQSKDNASDPFEVLGVEGGSLDPVSMTLYVTAVGSSGSYWIELEFDMEFGWMQSGWPVQSEQVKTSPAVVDLNNDYIGEVIYGSEGGNLFVKNYRGEDFSTFPYHVSNKLWASPAVGDVDNDGVIDIAFAGFNNNIYLVDRLGNLSWSVTTGGPVIATPALSDLDNDNKLEIIVGSFDKKLYVLKSDGTPFNTNFPLSLPDASMITAGCAVGDINGDYTKEIIVATYGGNVYAVSPDGTILTGWPFHTGGNIWDAPSIANLD</sequence>
<evidence type="ECO:0000256" key="2">
    <source>
        <dbReference type="ARBA" id="ARBA00022692"/>
    </source>
</evidence>
<feature type="non-terminal residue" evidence="6">
    <location>
        <position position="1"/>
    </location>
</feature>
<dbReference type="PANTHER" id="PTHR21419:SF23">
    <property type="entry name" value="PROTEIN DEFECTIVE IN EXINE FORMATION 1"/>
    <property type="match status" value="1"/>
</dbReference>
<dbReference type="InterPro" id="IPR013517">
    <property type="entry name" value="FG-GAP"/>
</dbReference>
<dbReference type="SUPFAM" id="SSF69318">
    <property type="entry name" value="Integrin alpha N-terminal domain"/>
    <property type="match status" value="1"/>
</dbReference>
<evidence type="ECO:0000256" key="4">
    <source>
        <dbReference type="ARBA" id="ARBA00022989"/>
    </source>
</evidence>
<dbReference type="InterPro" id="IPR015943">
    <property type="entry name" value="WD40/YVTN_repeat-like_dom_sf"/>
</dbReference>